<gene>
    <name evidence="1" type="ORF">PXEA_LOCUS12875</name>
</gene>
<sequence length="135" mass="14743">MNRPLNPIDPPDEQKNGTLCWNSIPDPLHPTRIRGQSPVKPDELRLAVISVVGRHIVGIFFCDRSRDRFSEGVVGEEADEAIAALWLLTPSCDGLLCVFSESLKSPGSGGYFLVLRHTILLACLACSTHPQGHVT</sequence>
<proteinExistence type="predicted"/>
<protein>
    <submittedName>
        <fullName evidence="1">Uncharacterized protein</fullName>
    </submittedName>
</protein>
<comment type="caution">
    <text evidence="1">The sequence shown here is derived from an EMBL/GenBank/DDBJ whole genome shotgun (WGS) entry which is preliminary data.</text>
</comment>
<dbReference type="EMBL" id="CAAALY010041548">
    <property type="protein sequence ID" value="VEL19435.1"/>
    <property type="molecule type" value="Genomic_DNA"/>
</dbReference>
<dbReference type="Proteomes" id="UP000784294">
    <property type="component" value="Unassembled WGS sequence"/>
</dbReference>
<evidence type="ECO:0000313" key="1">
    <source>
        <dbReference type="EMBL" id="VEL19435.1"/>
    </source>
</evidence>
<reference evidence="1" key="1">
    <citation type="submission" date="2018-11" db="EMBL/GenBank/DDBJ databases">
        <authorList>
            <consortium name="Pathogen Informatics"/>
        </authorList>
    </citation>
    <scope>NUCLEOTIDE SEQUENCE</scope>
</reference>
<keyword evidence="2" id="KW-1185">Reference proteome</keyword>
<organism evidence="1 2">
    <name type="scientific">Protopolystoma xenopodis</name>
    <dbReference type="NCBI Taxonomy" id="117903"/>
    <lineage>
        <taxon>Eukaryota</taxon>
        <taxon>Metazoa</taxon>
        <taxon>Spiralia</taxon>
        <taxon>Lophotrochozoa</taxon>
        <taxon>Platyhelminthes</taxon>
        <taxon>Monogenea</taxon>
        <taxon>Polyopisthocotylea</taxon>
        <taxon>Polystomatidea</taxon>
        <taxon>Polystomatidae</taxon>
        <taxon>Protopolystoma</taxon>
    </lineage>
</organism>
<evidence type="ECO:0000313" key="2">
    <source>
        <dbReference type="Proteomes" id="UP000784294"/>
    </source>
</evidence>
<accession>A0A3S4ZTJ8</accession>
<dbReference type="AlphaFoldDB" id="A0A3S4ZTJ8"/>
<name>A0A3S4ZTJ8_9PLAT</name>